<keyword evidence="2" id="KW-1185">Reference proteome</keyword>
<dbReference type="Proteomes" id="UP000813461">
    <property type="component" value="Unassembled WGS sequence"/>
</dbReference>
<dbReference type="EMBL" id="JAGMVJ010000012">
    <property type="protein sequence ID" value="KAH7084342.1"/>
    <property type="molecule type" value="Genomic_DNA"/>
</dbReference>
<dbReference type="AlphaFoldDB" id="A0A8K0R3H4"/>
<accession>A0A8K0R3H4</accession>
<reference evidence="1" key="1">
    <citation type="journal article" date="2021" name="Nat. Commun.">
        <title>Genetic determinants of endophytism in the Arabidopsis root mycobiome.</title>
        <authorList>
            <person name="Mesny F."/>
            <person name="Miyauchi S."/>
            <person name="Thiergart T."/>
            <person name="Pickel B."/>
            <person name="Atanasova L."/>
            <person name="Karlsson M."/>
            <person name="Huettel B."/>
            <person name="Barry K.W."/>
            <person name="Haridas S."/>
            <person name="Chen C."/>
            <person name="Bauer D."/>
            <person name="Andreopoulos W."/>
            <person name="Pangilinan J."/>
            <person name="LaButti K."/>
            <person name="Riley R."/>
            <person name="Lipzen A."/>
            <person name="Clum A."/>
            <person name="Drula E."/>
            <person name="Henrissat B."/>
            <person name="Kohler A."/>
            <person name="Grigoriev I.V."/>
            <person name="Martin F.M."/>
            <person name="Hacquard S."/>
        </authorList>
    </citation>
    <scope>NUCLEOTIDE SEQUENCE</scope>
    <source>
        <strain evidence="1">MPI-SDFR-AT-0120</strain>
    </source>
</reference>
<organism evidence="1 2">
    <name type="scientific">Paraphoma chrysanthemicola</name>
    <dbReference type="NCBI Taxonomy" id="798071"/>
    <lineage>
        <taxon>Eukaryota</taxon>
        <taxon>Fungi</taxon>
        <taxon>Dikarya</taxon>
        <taxon>Ascomycota</taxon>
        <taxon>Pezizomycotina</taxon>
        <taxon>Dothideomycetes</taxon>
        <taxon>Pleosporomycetidae</taxon>
        <taxon>Pleosporales</taxon>
        <taxon>Pleosporineae</taxon>
        <taxon>Phaeosphaeriaceae</taxon>
        <taxon>Paraphoma</taxon>
    </lineage>
</organism>
<name>A0A8K0R3H4_9PLEO</name>
<comment type="caution">
    <text evidence="1">The sequence shown here is derived from an EMBL/GenBank/DDBJ whole genome shotgun (WGS) entry which is preliminary data.</text>
</comment>
<evidence type="ECO:0000313" key="2">
    <source>
        <dbReference type="Proteomes" id="UP000813461"/>
    </source>
</evidence>
<protein>
    <submittedName>
        <fullName evidence="1">Uncharacterized protein</fullName>
    </submittedName>
</protein>
<sequence length="172" mass="19382">MCWIEDMNIPIMGQPGFPRPPHVLASLRACYKKAFDFVESTGLGLGYILKQVVGDLYPARFRYYEKKEDPGTLKVEFEESHDAGNDVVATLMSFIGCILKGNNVSWNGAPPRPTLEQPWRIFVLDCDCEGASDNHTTRQMTLQSLYRENANAACNLGYFEADPRSNGIRREV</sequence>
<gene>
    <name evidence="1" type="ORF">FB567DRAFT_550354</name>
</gene>
<proteinExistence type="predicted"/>
<evidence type="ECO:0000313" key="1">
    <source>
        <dbReference type="EMBL" id="KAH7084342.1"/>
    </source>
</evidence>